<evidence type="ECO:0000313" key="2">
    <source>
        <dbReference type="Proteomes" id="UP000821845"/>
    </source>
</evidence>
<gene>
    <name evidence="1" type="ORF">HPB50_003796</name>
</gene>
<keyword evidence="2" id="KW-1185">Reference proteome</keyword>
<dbReference type="Proteomes" id="UP000821845">
    <property type="component" value="Chromosome 5"/>
</dbReference>
<organism evidence="1 2">
    <name type="scientific">Hyalomma asiaticum</name>
    <name type="common">Tick</name>
    <dbReference type="NCBI Taxonomy" id="266040"/>
    <lineage>
        <taxon>Eukaryota</taxon>
        <taxon>Metazoa</taxon>
        <taxon>Ecdysozoa</taxon>
        <taxon>Arthropoda</taxon>
        <taxon>Chelicerata</taxon>
        <taxon>Arachnida</taxon>
        <taxon>Acari</taxon>
        <taxon>Parasitiformes</taxon>
        <taxon>Ixodida</taxon>
        <taxon>Ixodoidea</taxon>
        <taxon>Ixodidae</taxon>
        <taxon>Hyalomminae</taxon>
        <taxon>Hyalomma</taxon>
    </lineage>
</organism>
<dbReference type="EMBL" id="CM023485">
    <property type="protein sequence ID" value="KAH6929655.1"/>
    <property type="molecule type" value="Genomic_DNA"/>
</dbReference>
<protein>
    <submittedName>
        <fullName evidence="1">Uncharacterized protein</fullName>
    </submittedName>
</protein>
<proteinExistence type="predicted"/>
<comment type="caution">
    <text evidence="1">The sequence shown here is derived from an EMBL/GenBank/DDBJ whole genome shotgun (WGS) entry which is preliminary data.</text>
</comment>
<accession>A0ACB7S4V0</accession>
<name>A0ACB7S4V0_HYAAI</name>
<reference evidence="1" key="1">
    <citation type="submission" date="2020-05" db="EMBL/GenBank/DDBJ databases">
        <title>Large-scale comparative analyses of tick genomes elucidate their genetic diversity and vector capacities.</title>
        <authorList>
            <person name="Jia N."/>
            <person name="Wang J."/>
            <person name="Shi W."/>
            <person name="Du L."/>
            <person name="Sun Y."/>
            <person name="Zhan W."/>
            <person name="Jiang J."/>
            <person name="Wang Q."/>
            <person name="Zhang B."/>
            <person name="Ji P."/>
            <person name="Sakyi L.B."/>
            <person name="Cui X."/>
            <person name="Yuan T."/>
            <person name="Jiang B."/>
            <person name="Yang W."/>
            <person name="Lam T.T.-Y."/>
            <person name="Chang Q."/>
            <person name="Ding S."/>
            <person name="Wang X."/>
            <person name="Zhu J."/>
            <person name="Ruan X."/>
            <person name="Zhao L."/>
            <person name="Wei J."/>
            <person name="Que T."/>
            <person name="Du C."/>
            <person name="Cheng J."/>
            <person name="Dai P."/>
            <person name="Han X."/>
            <person name="Huang E."/>
            <person name="Gao Y."/>
            <person name="Liu J."/>
            <person name="Shao H."/>
            <person name="Ye R."/>
            <person name="Li L."/>
            <person name="Wei W."/>
            <person name="Wang X."/>
            <person name="Wang C."/>
            <person name="Yang T."/>
            <person name="Huo Q."/>
            <person name="Li W."/>
            <person name="Guo W."/>
            <person name="Chen H."/>
            <person name="Zhou L."/>
            <person name="Ni X."/>
            <person name="Tian J."/>
            <person name="Zhou Y."/>
            <person name="Sheng Y."/>
            <person name="Liu T."/>
            <person name="Pan Y."/>
            <person name="Xia L."/>
            <person name="Li J."/>
            <person name="Zhao F."/>
            <person name="Cao W."/>
        </authorList>
    </citation>
    <scope>NUCLEOTIDE SEQUENCE</scope>
    <source>
        <strain evidence="1">Hyas-2018</strain>
    </source>
</reference>
<evidence type="ECO:0000313" key="1">
    <source>
        <dbReference type="EMBL" id="KAH6929655.1"/>
    </source>
</evidence>
<sequence length="112" mass="12194">MGKQANAVRVNPQFADVIGALALWRMSCPSPRILLIRFSFQHTKLAALHVERATSAAEATCESDADCRRLSFQAASVGISCDASTRRCICSNRTLVLTRRGTCLPSEYSSCV</sequence>